<dbReference type="SMART" id="SM00342">
    <property type="entry name" value="HTH_ARAC"/>
    <property type="match status" value="1"/>
</dbReference>
<proteinExistence type="predicted"/>
<evidence type="ECO:0000259" key="4">
    <source>
        <dbReference type="PROSITE" id="PS01124"/>
    </source>
</evidence>
<dbReference type="PROSITE" id="PS00041">
    <property type="entry name" value="HTH_ARAC_FAMILY_1"/>
    <property type="match status" value="1"/>
</dbReference>
<dbReference type="InterPro" id="IPR018062">
    <property type="entry name" value="HTH_AraC-typ_CS"/>
</dbReference>
<dbReference type="PRINTS" id="PR00032">
    <property type="entry name" value="HTHARAC"/>
</dbReference>
<dbReference type="GO" id="GO:0043565">
    <property type="term" value="F:sequence-specific DNA binding"/>
    <property type="evidence" value="ECO:0007669"/>
    <property type="project" value="InterPro"/>
</dbReference>
<dbReference type="Proteomes" id="UP000610862">
    <property type="component" value="Unassembled WGS sequence"/>
</dbReference>
<protein>
    <submittedName>
        <fullName evidence="5">Helix-turn-helix transcriptional regulator</fullName>
    </submittedName>
</protein>
<dbReference type="RefSeq" id="WP_177267538.1">
    <property type="nucleotide sequence ID" value="NZ_JACRTA010000001.1"/>
</dbReference>
<keyword evidence="1" id="KW-0805">Transcription regulation</keyword>
<dbReference type="PROSITE" id="PS01124">
    <property type="entry name" value="HTH_ARAC_FAMILY_2"/>
    <property type="match status" value="1"/>
</dbReference>
<evidence type="ECO:0000313" key="6">
    <source>
        <dbReference type="Proteomes" id="UP000610862"/>
    </source>
</evidence>
<dbReference type="AlphaFoldDB" id="A0A926E7X5"/>
<dbReference type="Pfam" id="PF12833">
    <property type="entry name" value="HTH_18"/>
    <property type="match status" value="1"/>
</dbReference>
<dbReference type="PANTHER" id="PTHR47893:SF1">
    <property type="entry name" value="REGULATORY PROTEIN PCHR"/>
    <property type="match status" value="1"/>
</dbReference>
<dbReference type="InterPro" id="IPR053142">
    <property type="entry name" value="PchR_regulatory_protein"/>
</dbReference>
<keyword evidence="2" id="KW-0238">DNA-binding</keyword>
<dbReference type="InterPro" id="IPR020449">
    <property type="entry name" value="Tscrpt_reg_AraC-type_HTH"/>
</dbReference>
<dbReference type="InterPro" id="IPR018060">
    <property type="entry name" value="HTH_AraC"/>
</dbReference>
<dbReference type="InterPro" id="IPR009057">
    <property type="entry name" value="Homeodomain-like_sf"/>
</dbReference>
<name>A0A926E7X5_9FIRM</name>
<accession>A0A926E7X5</accession>
<sequence>MAISNPDKYINEMFEKTGGEPIQKFINKIPAELGEFSVREQKSRQGISFTDWRMKWTHDIRVKKNSGRGTDTIQIVFFINNGMDWQMEGEKHVYMKQGELCMYRDKSAVSEGNYEGGRELRFKSIQIPTCRFMRIMEDCMDERIKSEVKCLLRSTSKLQATAYTKRLLTEIEETKKYNGVLADLHMEGKVWELVAVCFEEVMNGQRNNIISRTDKAAALQVRQRIIEDCVNVPDGEGLAKEAGISLSKLSRDFKEITGMSVHSFVIEQRLEHAAYLLAGNRLNVTQTAALCGYSNMSHFSSAFKKKYGVLPKDYRP</sequence>
<evidence type="ECO:0000256" key="2">
    <source>
        <dbReference type="ARBA" id="ARBA00023125"/>
    </source>
</evidence>
<evidence type="ECO:0000256" key="3">
    <source>
        <dbReference type="ARBA" id="ARBA00023163"/>
    </source>
</evidence>
<keyword evidence="6" id="KW-1185">Reference proteome</keyword>
<reference evidence="5" key="1">
    <citation type="submission" date="2020-08" db="EMBL/GenBank/DDBJ databases">
        <title>Genome public.</title>
        <authorList>
            <person name="Liu C."/>
            <person name="Sun Q."/>
        </authorList>
    </citation>
    <scope>NUCLEOTIDE SEQUENCE</scope>
    <source>
        <strain evidence="5">NSJ-24</strain>
    </source>
</reference>
<organism evidence="5 6">
    <name type="scientific">Lentihominibacter hominis</name>
    <dbReference type="NCBI Taxonomy" id="2763645"/>
    <lineage>
        <taxon>Bacteria</taxon>
        <taxon>Bacillati</taxon>
        <taxon>Bacillota</taxon>
        <taxon>Clostridia</taxon>
        <taxon>Peptostreptococcales</taxon>
        <taxon>Anaerovoracaceae</taxon>
        <taxon>Lentihominibacter</taxon>
    </lineage>
</organism>
<evidence type="ECO:0000256" key="1">
    <source>
        <dbReference type="ARBA" id="ARBA00023015"/>
    </source>
</evidence>
<dbReference type="SUPFAM" id="SSF46689">
    <property type="entry name" value="Homeodomain-like"/>
    <property type="match status" value="1"/>
</dbReference>
<gene>
    <name evidence="5" type="ORF">H8692_04360</name>
</gene>
<evidence type="ECO:0000313" key="5">
    <source>
        <dbReference type="EMBL" id="MBC8568000.1"/>
    </source>
</evidence>
<dbReference type="EMBL" id="JACRTA010000001">
    <property type="protein sequence ID" value="MBC8568000.1"/>
    <property type="molecule type" value="Genomic_DNA"/>
</dbReference>
<dbReference type="PANTHER" id="PTHR47893">
    <property type="entry name" value="REGULATORY PROTEIN PCHR"/>
    <property type="match status" value="1"/>
</dbReference>
<feature type="domain" description="HTH araC/xylS-type" evidence="4">
    <location>
        <begin position="236"/>
        <end position="316"/>
    </location>
</feature>
<dbReference type="GO" id="GO:0003700">
    <property type="term" value="F:DNA-binding transcription factor activity"/>
    <property type="evidence" value="ECO:0007669"/>
    <property type="project" value="InterPro"/>
</dbReference>
<keyword evidence="3" id="KW-0804">Transcription</keyword>
<dbReference type="Gene3D" id="1.10.10.60">
    <property type="entry name" value="Homeodomain-like"/>
    <property type="match status" value="2"/>
</dbReference>
<comment type="caution">
    <text evidence="5">The sequence shown here is derived from an EMBL/GenBank/DDBJ whole genome shotgun (WGS) entry which is preliminary data.</text>
</comment>